<keyword evidence="9" id="KW-0046">Antibiotic resistance</keyword>
<evidence type="ECO:0000313" key="11">
    <source>
        <dbReference type="EMBL" id="MBJ2174388.1"/>
    </source>
</evidence>
<comment type="caution">
    <text evidence="11">The sequence shown here is derived from an EMBL/GenBank/DDBJ whole genome shotgun (WGS) entry which is preliminary data.</text>
</comment>
<dbReference type="CDD" id="cd13143">
    <property type="entry name" value="MATE_MepA_like"/>
    <property type="match status" value="1"/>
</dbReference>
<gene>
    <name evidence="11" type="ORF">JBL43_09080</name>
</gene>
<dbReference type="InterPro" id="IPR051327">
    <property type="entry name" value="MATE_MepA_subfamily"/>
</dbReference>
<feature type="transmembrane region" description="Helical" evidence="10">
    <location>
        <begin position="40"/>
        <end position="61"/>
    </location>
</feature>
<comment type="similarity">
    <text evidence="2">Belongs to the multi antimicrobial extrusion (MATE) (TC 2.A.66.1) family. MepA subfamily.</text>
</comment>
<dbReference type="Pfam" id="PF01554">
    <property type="entry name" value="MatE"/>
    <property type="match status" value="2"/>
</dbReference>
<evidence type="ECO:0000256" key="10">
    <source>
        <dbReference type="SAM" id="Phobius"/>
    </source>
</evidence>
<feature type="transmembrane region" description="Helical" evidence="10">
    <location>
        <begin position="441"/>
        <end position="463"/>
    </location>
</feature>
<dbReference type="NCBIfam" id="TIGR00797">
    <property type="entry name" value="matE"/>
    <property type="match status" value="1"/>
</dbReference>
<evidence type="ECO:0000256" key="4">
    <source>
        <dbReference type="ARBA" id="ARBA00022448"/>
    </source>
</evidence>
<dbReference type="InterPro" id="IPR045070">
    <property type="entry name" value="MATE_MepA-like"/>
</dbReference>
<feature type="transmembrane region" description="Helical" evidence="10">
    <location>
        <begin position="89"/>
        <end position="110"/>
    </location>
</feature>
<dbReference type="InterPro" id="IPR002528">
    <property type="entry name" value="MATE_fam"/>
</dbReference>
<feature type="transmembrane region" description="Helical" evidence="10">
    <location>
        <begin position="164"/>
        <end position="184"/>
    </location>
</feature>
<dbReference type="PANTHER" id="PTHR43823:SF3">
    <property type="entry name" value="MULTIDRUG EXPORT PROTEIN MEPA"/>
    <property type="match status" value="1"/>
</dbReference>
<keyword evidence="5" id="KW-1003">Cell membrane</keyword>
<keyword evidence="12" id="KW-1185">Reference proteome</keyword>
<name>A0ABS0WQY3_9FLAO</name>
<evidence type="ECO:0000256" key="1">
    <source>
        <dbReference type="ARBA" id="ARBA00004651"/>
    </source>
</evidence>
<feature type="transmembrane region" description="Helical" evidence="10">
    <location>
        <begin position="345"/>
        <end position="365"/>
    </location>
</feature>
<evidence type="ECO:0000256" key="2">
    <source>
        <dbReference type="ARBA" id="ARBA00008417"/>
    </source>
</evidence>
<keyword evidence="8 10" id="KW-0472">Membrane</keyword>
<evidence type="ECO:0000256" key="3">
    <source>
        <dbReference type="ARBA" id="ARBA00022106"/>
    </source>
</evidence>
<dbReference type="PIRSF" id="PIRSF006603">
    <property type="entry name" value="DinF"/>
    <property type="match status" value="1"/>
</dbReference>
<dbReference type="RefSeq" id="WP_198841138.1">
    <property type="nucleotide sequence ID" value="NZ_JAEHFJ010000004.1"/>
</dbReference>
<feature type="transmembrane region" description="Helical" evidence="10">
    <location>
        <begin position="298"/>
        <end position="317"/>
    </location>
</feature>
<evidence type="ECO:0000256" key="9">
    <source>
        <dbReference type="ARBA" id="ARBA00023251"/>
    </source>
</evidence>
<reference evidence="11 12" key="1">
    <citation type="submission" date="2020-12" db="EMBL/GenBank/DDBJ databases">
        <title>Aureibaculum luteum sp. nov. and Aureibaculum flavum sp. nov., novel members of the family Flavobacteriaceae isolated from Antarctic intertidal sediments.</title>
        <authorList>
            <person name="He X."/>
            <person name="Zhang X."/>
        </authorList>
    </citation>
    <scope>NUCLEOTIDE SEQUENCE [LARGE SCALE GENOMIC DNA]</scope>
    <source>
        <strain evidence="11 12">A20</strain>
    </source>
</reference>
<evidence type="ECO:0000256" key="8">
    <source>
        <dbReference type="ARBA" id="ARBA00023136"/>
    </source>
</evidence>
<accession>A0ABS0WQY3</accession>
<keyword evidence="7 10" id="KW-1133">Transmembrane helix</keyword>
<dbReference type="EMBL" id="JAEHFJ010000004">
    <property type="protein sequence ID" value="MBJ2174388.1"/>
    <property type="molecule type" value="Genomic_DNA"/>
</dbReference>
<feature type="transmembrane region" description="Helical" evidence="10">
    <location>
        <begin position="262"/>
        <end position="286"/>
    </location>
</feature>
<feature type="transmembrane region" description="Helical" evidence="10">
    <location>
        <begin position="222"/>
        <end position="242"/>
    </location>
</feature>
<dbReference type="Proteomes" id="UP000623301">
    <property type="component" value="Unassembled WGS sequence"/>
</dbReference>
<evidence type="ECO:0000256" key="5">
    <source>
        <dbReference type="ARBA" id="ARBA00022475"/>
    </source>
</evidence>
<dbReference type="InterPro" id="IPR048279">
    <property type="entry name" value="MdtK-like"/>
</dbReference>
<feature type="transmembrane region" description="Helical" evidence="10">
    <location>
        <begin position="415"/>
        <end position="435"/>
    </location>
</feature>
<evidence type="ECO:0000313" key="12">
    <source>
        <dbReference type="Proteomes" id="UP000623301"/>
    </source>
</evidence>
<feature type="transmembrane region" description="Helical" evidence="10">
    <location>
        <begin position="385"/>
        <end position="403"/>
    </location>
</feature>
<protein>
    <recommendedName>
        <fullName evidence="3">Multidrug export protein MepA</fullName>
    </recommendedName>
</protein>
<feature type="transmembrane region" description="Helical" evidence="10">
    <location>
        <begin position="122"/>
        <end position="144"/>
    </location>
</feature>
<organism evidence="11 12">
    <name type="scientific">Aureibaculum flavum</name>
    <dbReference type="NCBI Taxonomy" id="2795986"/>
    <lineage>
        <taxon>Bacteria</taxon>
        <taxon>Pseudomonadati</taxon>
        <taxon>Bacteroidota</taxon>
        <taxon>Flavobacteriia</taxon>
        <taxon>Flavobacteriales</taxon>
        <taxon>Flavobacteriaceae</taxon>
        <taxon>Aureibaculum</taxon>
    </lineage>
</organism>
<comment type="subcellular location">
    <subcellularLocation>
        <location evidence="1">Cell membrane</location>
        <topology evidence="1">Multi-pass membrane protein</topology>
    </subcellularLocation>
</comment>
<sequence length="484" mass="53571">MSNLKTIFHNLFLFFKDKKQVFVSLFRKNNKAYSLKEDSILKLLIVFVGPAVLGMLVNILYNVVDRIFVGQFVGAEGISAVTLVFPINFFQFGFVLLFGSGAGILIAKYLGENRLDKAEEVFGTMLAGLLIVMVLFTTAGLFFYEDILILFGAEDLLLQLSKEYLFVIILGFPLSFFIALEFTCRAEGNPHLPAKLVLISSLINVSLDYVFMKIFGLGVQGAALATVIAQGTNAVLLLYYYFNGKSLVKLVWKQIKLKKEIILPILAVGLAPFVMDISVSFQNAFANHLLLESGGSDAVAVMGIIFGINVFFMMTALGTGDGMQPIISYNHGAKQYGRALTTLKYVLVFVLFAAFLGITVIAFFPESIIGMFINDNAEIVTLTKSALEIFVISIPFFMIQVVVTRYFQAIQKNTVATFLAILRPVLLFIPISYVLNSSYGLVGIWVAFVLSDSLAAIISLLLVKKYALKENRRRQSNTTQFVAE</sequence>
<proteinExistence type="inferred from homology"/>
<keyword evidence="6 10" id="KW-0812">Transmembrane</keyword>
<dbReference type="PANTHER" id="PTHR43823">
    <property type="entry name" value="SPORULATION PROTEIN YKVU"/>
    <property type="match status" value="1"/>
</dbReference>
<keyword evidence="4" id="KW-0813">Transport</keyword>
<evidence type="ECO:0000256" key="6">
    <source>
        <dbReference type="ARBA" id="ARBA00022692"/>
    </source>
</evidence>
<evidence type="ECO:0000256" key="7">
    <source>
        <dbReference type="ARBA" id="ARBA00022989"/>
    </source>
</evidence>